<evidence type="ECO:0000256" key="9">
    <source>
        <dbReference type="SAM" id="MobiDB-lite"/>
    </source>
</evidence>
<proteinExistence type="evidence at transcript level"/>
<feature type="compositionally biased region" description="Low complexity" evidence="9">
    <location>
        <begin position="21"/>
        <end position="30"/>
    </location>
</feature>
<keyword evidence="6" id="KW-0863">Zinc-finger</keyword>
<dbReference type="GO" id="GO:0061630">
    <property type="term" value="F:ubiquitin protein ligase activity"/>
    <property type="evidence" value="ECO:0007669"/>
    <property type="project" value="UniProtKB-EC"/>
</dbReference>
<dbReference type="SUPFAM" id="SSF57850">
    <property type="entry name" value="RING/U-box"/>
    <property type="match status" value="1"/>
</dbReference>
<feature type="compositionally biased region" description="Low complexity" evidence="9">
    <location>
        <begin position="47"/>
        <end position="67"/>
    </location>
</feature>
<sequence>RNRCTPLFSRRRREGRDETARASSTSDASRMNYSFRRTSQEEESVEEAQGADASSADSSTDNSTEASLADSIFSRRNSGISGMLPGSFLHFSVPGSLSSISDNVMITNPFIEPCKCSGSLQYVHQDCMKKNEASTRIRFINLARTLQEHMDDLETSEEEDEDERV</sequence>
<dbReference type="Pfam" id="PF12906">
    <property type="entry name" value="RINGv"/>
    <property type="match status" value="1"/>
</dbReference>
<evidence type="ECO:0000256" key="1">
    <source>
        <dbReference type="ARBA" id="ARBA00000900"/>
    </source>
</evidence>
<evidence type="ECO:0000256" key="8">
    <source>
        <dbReference type="ARBA" id="ARBA00022833"/>
    </source>
</evidence>
<feature type="domain" description="RING-CH-type" evidence="10">
    <location>
        <begin position="107"/>
        <end position="130"/>
    </location>
</feature>
<dbReference type="AlphaFoldDB" id="G5E0T6"/>
<evidence type="ECO:0000313" key="11">
    <source>
        <dbReference type="EMBL" id="AEQ16898.1"/>
    </source>
</evidence>
<feature type="non-terminal residue" evidence="11">
    <location>
        <position position="165"/>
    </location>
</feature>
<feature type="region of interest" description="Disordered" evidence="9">
    <location>
        <begin position="1"/>
        <end position="70"/>
    </location>
</feature>
<feature type="non-terminal residue" evidence="11">
    <location>
        <position position="1"/>
    </location>
</feature>
<evidence type="ECO:0000256" key="5">
    <source>
        <dbReference type="ARBA" id="ARBA00022723"/>
    </source>
</evidence>
<dbReference type="EMBL" id="JP287000">
    <property type="protein sequence ID" value="AEQ16898.1"/>
    <property type="molecule type" value="mRNA"/>
</dbReference>
<evidence type="ECO:0000256" key="6">
    <source>
        <dbReference type="ARBA" id="ARBA00022771"/>
    </source>
</evidence>
<evidence type="ECO:0000256" key="7">
    <source>
        <dbReference type="ARBA" id="ARBA00022786"/>
    </source>
</evidence>
<organism evidence="11">
    <name type="scientific">Pipa carvalhoi</name>
    <name type="common">Carvalho's Surinam toad</name>
    <dbReference type="NCBI Taxonomy" id="191480"/>
    <lineage>
        <taxon>Eukaryota</taxon>
        <taxon>Metazoa</taxon>
        <taxon>Chordata</taxon>
        <taxon>Craniata</taxon>
        <taxon>Vertebrata</taxon>
        <taxon>Euteleostomi</taxon>
        <taxon>Amphibia</taxon>
        <taxon>Batrachia</taxon>
        <taxon>Anura</taxon>
        <taxon>Pipoidea</taxon>
        <taxon>Pipidae</taxon>
        <taxon>Pipinae</taxon>
        <taxon>Pipa</taxon>
    </lineage>
</organism>
<dbReference type="GO" id="GO:0008270">
    <property type="term" value="F:zinc ion binding"/>
    <property type="evidence" value="ECO:0007669"/>
    <property type="project" value="UniProtKB-KW"/>
</dbReference>
<protein>
    <recommendedName>
        <fullName evidence="3">RING-type E3 ubiquitin transferase</fullName>
        <ecNumber evidence="3">2.3.2.27</ecNumber>
    </recommendedName>
</protein>
<dbReference type="EC" id="2.3.2.27" evidence="3"/>
<reference evidence="11" key="1">
    <citation type="submission" date="2011-09" db="EMBL/GenBank/DDBJ databases">
        <title>The odds of duplicate gene persistence after polyploidization.</title>
        <authorList>
            <person name="Chain F.J.J."/>
            <person name="Evans B.J."/>
            <person name="Dushoff J."/>
        </authorList>
    </citation>
    <scope>NUCLEOTIDE SEQUENCE</scope>
    <source>
        <tissue evidence="11">Liver</tissue>
    </source>
</reference>
<dbReference type="PANTHER" id="PTHR14471:SF1">
    <property type="entry name" value="E3 UBIQUITIN-PROTEIN LIGASE MARCHF7"/>
    <property type="match status" value="1"/>
</dbReference>
<dbReference type="PANTHER" id="PTHR14471">
    <property type="entry name" value="MARCH7/10 E3 UBIQUITIN PROTEIN LIGASE FAMILY MEMBER"/>
    <property type="match status" value="1"/>
</dbReference>
<dbReference type="InterPro" id="IPR052297">
    <property type="entry name" value="RING-CH-type_E3_ubiq-ligase"/>
</dbReference>
<keyword evidence="5" id="KW-0479">Metal-binding</keyword>
<dbReference type="InterPro" id="IPR013083">
    <property type="entry name" value="Znf_RING/FYVE/PHD"/>
</dbReference>
<keyword evidence="4" id="KW-0808">Transferase</keyword>
<evidence type="ECO:0000256" key="4">
    <source>
        <dbReference type="ARBA" id="ARBA00022679"/>
    </source>
</evidence>
<feature type="compositionally biased region" description="Basic residues" evidence="9">
    <location>
        <begin position="1"/>
        <end position="13"/>
    </location>
</feature>
<dbReference type="Gene3D" id="3.30.40.10">
    <property type="entry name" value="Zinc/RING finger domain, C3HC4 (zinc finger)"/>
    <property type="match status" value="1"/>
</dbReference>
<accession>G5E0T6</accession>
<keyword evidence="8" id="KW-0862">Zinc</keyword>
<name>G5E0T6_9PIPI</name>
<evidence type="ECO:0000256" key="2">
    <source>
        <dbReference type="ARBA" id="ARBA00004906"/>
    </source>
</evidence>
<keyword evidence="7" id="KW-0833">Ubl conjugation pathway</keyword>
<dbReference type="InterPro" id="IPR011016">
    <property type="entry name" value="Znf_RING-CH"/>
</dbReference>
<evidence type="ECO:0000259" key="10">
    <source>
        <dbReference type="Pfam" id="PF12906"/>
    </source>
</evidence>
<comment type="catalytic activity">
    <reaction evidence="1">
        <text>S-ubiquitinyl-[E2 ubiquitin-conjugating enzyme]-L-cysteine + [acceptor protein]-L-lysine = [E2 ubiquitin-conjugating enzyme]-L-cysteine + N(6)-ubiquitinyl-[acceptor protein]-L-lysine.</text>
        <dbReference type="EC" id="2.3.2.27"/>
    </reaction>
</comment>
<comment type="pathway">
    <text evidence="2">Protein modification; protein ubiquitination.</text>
</comment>
<evidence type="ECO:0000256" key="3">
    <source>
        <dbReference type="ARBA" id="ARBA00012483"/>
    </source>
</evidence>